<dbReference type="InterPro" id="IPR013766">
    <property type="entry name" value="Thioredoxin_domain"/>
</dbReference>
<proteinExistence type="predicted"/>
<evidence type="ECO:0000259" key="6">
    <source>
        <dbReference type="PROSITE" id="PS51352"/>
    </source>
</evidence>
<dbReference type="InterPro" id="IPR036249">
    <property type="entry name" value="Thioredoxin-like_sf"/>
</dbReference>
<keyword evidence="3 5" id="KW-1133">Transmembrane helix</keyword>
<dbReference type="PROSITE" id="PS51352">
    <property type="entry name" value="THIOREDOXIN_2"/>
    <property type="match status" value="2"/>
</dbReference>
<feature type="transmembrane region" description="Helical" evidence="5">
    <location>
        <begin position="152"/>
        <end position="175"/>
    </location>
</feature>
<feature type="transmembrane region" description="Helical" evidence="5">
    <location>
        <begin position="6"/>
        <end position="25"/>
    </location>
</feature>
<dbReference type="UniPathway" id="UPA00895"/>
<dbReference type="PANTHER" id="PTHR42852:SF18">
    <property type="entry name" value="CHROMOSOME UNDETERMINED SCAFFOLD_47, WHOLE GENOME SHOTGUN SEQUENCE"/>
    <property type="match status" value="1"/>
</dbReference>
<dbReference type="PANTHER" id="PTHR42852">
    <property type="entry name" value="THIOL:DISULFIDE INTERCHANGE PROTEIN DSBE"/>
    <property type="match status" value="1"/>
</dbReference>
<dbReference type="GO" id="GO:0016209">
    <property type="term" value="F:antioxidant activity"/>
    <property type="evidence" value="ECO:0007669"/>
    <property type="project" value="InterPro"/>
</dbReference>
<dbReference type="PROSITE" id="PS00194">
    <property type="entry name" value="THIOREDOXIN_1"/>
    <property type="match status" value="1"/>
</dbReference>
<evidence type="ECO:0000256" key="4">
    <source>
        <dbReference type="ARBA" id="ARBA00023136"/>
    </source>
</evidence>
<dbReference type="InParanoid" id="D6TQA1"/>
<dbReference type="InterPro" id="IPR009908">
    <property type="entry name" value="Methylamine_util_MauE"/>
</dbReference>
<dbReference type="RefSeq" id="WP_007909472.1">
    <property type="nucleotide sequence ID" value="NZ_ADVG01000002.1"/>
</dbReference>
<keyword evidence="8" id="KW-1185">Reference proteome</keyword>
<dbReference type="AlphaFoldDB" id="D6TQA1"/>
<feature type="transmembrane region" description="Helical" evidence="5">
    <location>
        <begin position="69"/>
        <end position="92"/>
    </location>
</feature>
<feature type="transmembrane region" description="Helical" evidence="5">
    <location>
        <begin position="37"/>
        <end position="63"/>
    </location>
</feature>
<dbReference type="CDD" id="cd02966">
    <property type="entry name" value="TlpA_like_family"/>
    <property type="match status" value="2"/>
</dbReference>
<dbReference type="Gene3D" id="3.40.30.10">
    <property type="entry name" value="Glutaredoxin"/>
    <property type="match status" value="2"/>
</dbReference>
<dbReference type="InterPro" id="IPR050553">
    <property type="entry name" value="Thioredoxin_ResA/DsbE_sf"/>
</dbReference>
<dbReference type="GO" id="GO:0030416">
    <property type="term" value="P:methylamine metabolic process"/>
    <property type="evidence" value="ECO:0007669"/>
    <property type="project" value="InterPro"/>
</dbReference>
<keyword evidence="2 5" id="KW-0812">Transmembrane</keyword>
<feature type="domain" description="Thioredoxin" evidence="6">
    <location>
        <begin position="211"/>
        <end position="349"/>
    </location>
</feature>
<evidence type="ECO:0000256" key="5">
    <source>
        <dbReference type="SAM" id="Phobius"/>
    </source>
</evidence>
<evidence type="ECO:0000313" key="7">
    <source>
        <dbReference type="EMBL" id="EFH85749.1"/>
    </source>
</evidence>
<organism evidence="7 8">
    <name type="scientific">Ktedonobacter racemifer DSM 44963</name>
    <dbReference type="NCBI Taxonomy" id="485913"/>
    <lineage>
        <taxon>Bacteria</taxon>
        <taxon>Bacillati</taxon>
        <taxon>Chloroflexota</taxon>
        <taxon>Ktedonobacteria</taxon>
        <taxon>Ktedonobacterales</taxon>
        <taxon>Ktedonobacteraceae</taxon>
        <taxon>Ktedonobacter</taxon>
    </lineage>
</organism>
<accession>D6TQA1</accession>
<keyword evidence="4 5" id="KW-0472">Membrane</keyword>
<dbReference type="InterPro" id="IPR000866">
    <property type="entry name" value="AhpC/TSA"/>
</dbReference>
<feature type="domain" description="Thioredoxin" evidence="6">
    <location>
        <begin position="368"/>
        <end position="502"/>
    </location>
</feature>
<evidence type="ECO:0000256" key="2">
    <source>
        <dbReference type="ARBA" id="ARBA00022692"/>
    </source>
</evidence>
<sequence>MAVTLLLLRLLLSVVFLIAGLAKLADLPGSQKALHNFGVPEALAGLMGIVLPIVEIGVAVALIPRTWSWYGAIGAFALLLMFIVGISYNLALGRRPDCHCFGQLHSAPVGTSTLVRNILLVLGAAFVIWFGRVSTGLSATSWFTTLPLAQQLTLVAAVIALALIAGEGWLLLHALGQQGRLLLRLERTESRLAQEGFMFAMPERERSVTGLPVGAKAPAFSGTSLDEKKISLDGLCASGKPVVLIFTSSTCVPCSELLPEIGRWQRDYADKLTIALLSHGSTQENSAKAAEHGISRIVLQRLNEIDILFDVQRTPSAVLIGPDGFIESSIVVGSEDIQTLVSRAASLRQPPVVLLGNGGRAQPEPSVLEIGTQAPAFRLPDLKGEPVSLSAFRNTLTLLLFWNPGCGFCKSMLSDLKAWEANPPQGAPRLLVISDGTAEENRLMGLRSPVLLDKEGAVRMLFGSNGTPTAMLVDAQGKIASALAEGAPDVLALAGHVKEEVPSPRARLDLIKLVVGRSRLQS</sequence>
<dbReference type="Pfam" id="PF00578">
    <property type="entry name" value="AhpC-TSA"/>
    <property type="match status" value="2"/>
</dbReference>
<reference evidence="7 8" key="1">
    <citation type="journal article" date="2011" name="Stand. Genomic Sci.">
        <title>Non-contiguous finished genome sequence and contextual data of the filamentous soil bacterium Ktedonobacter racemifer type strain (SOSP1-21).</title>
        <authorList>
            <person name="Chang Y.J."/>
            <person name="Land M."/>
            <person name="Hauser L."/>
            <person name="Chertkov O."/>
            <person name="Del Rio T.G."/>
            <person name="Nolan M."/>
            <person name="Copeland A."/>
            <person name="Tice H."/>
            <person name="Cheng J.F."/>
            <person name="Lucas S."/>
            <person name="Han C."/>
            <person name="Goodwin L."/>
            <person name="Pitluck S."/>
            <person name="Ivanova N."/>
            <person name="Ovchinikova G."/>
            <person name="Pati A."/>
            <person name="Chen A."/>
            <person name="Palaniappan K."/>
            <person name="Mavromatis K."/>
            <person name="Liolios K."/>
            <person name="Brettin T."/>
            <person name="Fiebig A."/>
            <person name="Rohde M."/>
            <person name="Abt B."/>
            <person name="Goker M."/>
            <person name="Detter J.C."/>
            <person name="Woyke T."/>
            <person name="Bristow J."/>
            <person name="Eisen J.A."/>
            <person name="Markowitz V."/>
            <person name="Hugenholtz P."/>
            <person name="Kyrpides N.C."/>
            <person name="Klenk H.P."/>
            <person name="Lapidus A."/>
        </authorList>
    </citation>
    <scope>NUCLEOTIDE SEQUENCE [LARGE SCALE GENOMIC DNA]</scope>
    <source>
        <strain evidence="8">DSM 44963</strain>
    </source>
</reference>
<evidence type="ECO:0000256" key="1">
    <source>
        <dbReference type="ARBA" id="ARBA00004141"/>
    </source>
</evidence>
<dbReference type="eggNOG" id="COG0526">
    <property type="taxonomic scope" value="Bacteria"/>
</dbReference>
<feature type="transmembrane region" description="Helical" evidence="5">
    <location>
        <begin position="113"/>
        <end position="132"/>
    </location>
</feature>
<protein>
    <submittedName>
        <fullName evidence="7">DoxX family protein</fullName>
    </submittedName>
</protein>
<comment type="subcellular location">
    <subcellularLocation>
        <location evidence="1">Membrane</location>
        <topology evidence="1">Multi-pass membrane protein</topology>
    </subcellularLocation>
</comment>
<comment type="caution">
    <text evidence="7">The sequence shown here is derived from an EMBL/GenBank/DDBJ whole genome shotgun (WGS) entry which is preliminary data.</text>
</comment>
<dbReference type="OrthoDB" id="164580at2"/>
<dbReference type="GO" id="GO:0016491">
    <property type="term" value="F:oxidoreductase activity"/>
    <property type="evidence" value="ECO:0007669"/>
    <property type="project" value="InterPro"/>
</dbReference>
<evidence type="ECO:0000256" key="3">
    <source>
        <dbReference type="ARBA" id="ARBA00022989"/>
    </source>
</evidence>
<evidence type="ECO:0000313" key="8">
    <source>
        <dbReference type="Proteomes" id="UP000004508"/>
    </source>
</evidence>
<name>D6TQA1_KTERA</name>
<gene>
    <name evidence="7" type="ORF">Krac_6983</name>
</gene>
<dbReference type="SUPFAM" id="SSF52833">
    <property type="entry name" value="Thioredoxin-like"/>
    <property type="match status" value="2"/>
</dbReference>
<dbReference type="STRING" id="485913.Krac_6983"/>
<dbReference type="Proteomes" id="UP000004508">
    <property type="component" value="Unassembled WGS sequence"/>
</dbReference>
<dbReference type="GO" id="GO:0016020">
    <property type="term" value="C:membrane"/>
    <property type="evidence" value="ECO:0007669"/>
    <property type="project" value="UniProtKB-SubCell"/>
</dbReference>
<dbReference type="EMBL" id="ADVG01000002">
    <property type="protein sequence ID" value="EFH85749.1"/>
    <property type="molecule type" value="Genomic_DNA"/>
</dbReference>
<dbReference type="Pfam" id="PF07291">
    <property type="entry name" value="MauE"/>
    <property type="match status" value="1"/>
</dbReference>
<dbReference type="InterPro" id="IPR017937">
    <property type="entry name" value="Thioredoxin_CS"/>
</dbReference>